<evidence type="ECO:0000313" key="1">
    <source>
        <dbReference type="EMBL" id="CAB4773196.1"/>
    </source>
</evidence>
<name>A0A6J6VNR3_9ZZZZ</name>
<dbReference type="Gene3D" id="3.20.20.210">
    <property type="match status" value="1"/>
</dbReference>
<sequence>MTSASFAGSWTGVGSMPGDDSFESARIVVGECSLPALPELPSRGPGSDLIGRTAALLDGFTVSAVPSGWQLTDHPGIDHRRAISWLGQDLDAFEQACLAHQGWAKVQVCGPWTLAARIERASGQALLRDHGARRDLVTALEHAVTLHIRDVQRRLPAGVELLVQVDEPMVDQVLLGRVPTASGWATYRSVDKAEVRAGLNAVVEAISHAAATPIVHSCSNEPPLELFLEAGFAGLSFDQRVLAPSNVDLLAEAVENGVVLIPGVMGIEDAPAPTNLTKGGRSEPPMSEVLSTVSGVQRWWSAMGFTDRSPAENLALSPTCGLAGASPARVRVVLSRLQQMMTVLREDPDGDHATQ</sequence>
<gene>
    <name evidence="1" type="ORF">UFOPK2938_00267</name>
</gene>
<accession>A0A6J6VNR3</accession>
<dbReference type="AlphaFoldDB" id="A0A6J6VNR3"/>
<dbReference type="InterPro" id="IPR038071">
    <property type="entry name" value="UROD/MetE-like_sf"/>
</dbReference>
<dbReference type="EMBL" id="CAEZZX010000033">
    <property type="protein sequence ID" value="CAB4773196.1"/>
    <property type="molecule type" value="Genomic_DNA"/>
</dbReference>
<reference evidence="1" key="1">
    <citation type="submission" date="2020-05" db="EMBL/GenBank/DDBJ databases">
        <authorList>
            <person name="Chiriac C."/>
            <person name="Salcher M."/>
            <person name="Ghai R."/>
            <person name="Kavagutti S V."/>
        </authorList>
    </citation>
    <scope>NUCLEOTIDE SEQUENCE</scope>
</reference>
<protein>
    <submittedName>
        <fullName evidence="1">Unannotated protein</fullName>
    </submittedName>
</protein>
<dbReference type="SUPFAM" id="SSF51726">
    <property type="entry name" value="UROD/MetE-like"/>
    <property type="match status" value="1"/>
</dbReference>
<proteinExistence type="predicted"/>
<organism evidence="1">
    <name type="scientific">freshwater metagenome</name>
    <dbReference type="NCBI Taxonomy" id="449393"/>
    <lineage>
        <taxon>unclassified sequences</taxon>
        <taxon>metagenomes</taxon>
        <taxon>ecological metagenomes</taxon>
    </lineage>
</organism>